<sequence length="158" mass="17980">MSDGGGAEARPEFWFYHLERQPLQAVLPVLVEKTLARGWRASLRFSSAERLDAIDTALWTYREESFLPHGTARDGHADRQPVFLTLEDANPNNAEVLFLLEGACESEPERFVRVIRLFDDADDEAKAIARDEWRGAKAAGRPVSYWRQEESGGWKKFA</sequence>
<dbReference type="Proteomes" id="UP000623250">
    <property type="component" value="Unassembled WGS sequence"/>
</dbReference>
<dbReference type="Pfam" id="PF04364">
    <property type="entry name" value="DNA_pol3_chi"/>
    <property type="match status" value="1"/>
</dbReference>
<name>A0A8I1GBB3_9HYPH</name>
<dbReference type="PANTHER" id="PTHR38767">
    <property type="entry name" value="DNA POLYMERASE III SUBUNIT CHI"/>
    <property type="match status" value="1"/>
</dbReference>
<dbReference type="NCBIfam" id="NF004347">
    <property type="entry name" value="PRK05728.1-4"/>
    <property type="match status" value="1"/>
</dbReference>
<dbReference type="GO" id="GO:0006260">
    <property type="term" value="P:DNA replication"/>
    <property type="evidence" value="ECO:0007669"/>
    <property type="project" value="InterPro"/>
</dbReference>
<accession>A0A8I1GBB3</accession>
<proteinExistence type="predicted"/>
<evidence type="ECO:0000313" key="2">
    <source>
        <dbReference type="Proteomes" id="UP000623250"/>
    </source>
</evidence>
<gene>
    <name evidence="1" type="ORF">JDN41_10195</name>
</gene>
<organism evidence="1 2">
    <name type="scientific">Rhodomicrobium udaipurense</name>
    <dbReference type="NCBI Taxonomy" id="1202716"/>
    <lineage>
        <taxon>Bacteria</taxon>
        <taxon>Pseudomonadati</taxon>
        <taxon>Pseudomonadota</taxon>
        <taxon>Alphaproteobacteria</taxon>
        <taxon>Hyphomicrobiales</taxon>
        <taxon>Hyphomicrobiaceae</taxon>
        <taxon>Rhodomicrobium</taxon>
    </lineage>
</organism>
<protein>
    <submittedName>
        <fullName evidence="1">DNA polymerase III subunit chi</fullName>
    </submittedName>
</protein>
<keyword evidence="2" id="KW-1185">Reference proteome</keyword>
<dbReference type="RefSeq" id="WP_052037557.1">
    <property type="nucleotide sequence ID" value="NZ_JAEMUK010000020.1"/>
</dbReference>
<reference evidence="1 2" key="1">
    <citation type="submission" date="2020-12" db="EMBL/GenBank/DDBJ databases">
        <title>Revised draft genomes of Rhodomicrobium vannielii ATCC 17100 and Rhodomicrobium udaipurense JA643.</title>
        <authorList>
            <person name="Conners E.M."/>
            <person name="Davenport E.J."/>
            <person name="Bose A."/>
        </authorList>
    </citation>
    <scope>NUCLEOTIDE SEQUENCE [LARGE SCALE GENOMIC DNA]</scope>
    <source>
        <strain evidence="1 2">JA643</strain>
    </source>
</reference>
<comment type="caution">
    <text evidence="1">The sequence shown here is derived from an EMBL/GenBank/DDBJ whole genome shotgun (WGS) entry which is preliminary data.</text>
</comment>
<dbReference type="PANTHER" id="PTHR38767:SF1">
    <property type="entry name" value="DNA POLYMERASE III SUBUNIT CHI"/>
    <property type="match status" value="1"/>
</dbReference>
<dbReference type="GO" id="GO:0003887">
    <property type="term" value="F:DNA-directed DNA polymerase activity"/>
    <property type="evidence" value="ECO:0007669"/>
    <property type="project" value="InterPro"/>
</dbReference>
<evidence type="ECO:0000313" key="1">
    <source>
        <dbReference type="EMBL" id="MBJ7543933.1"/>
    </source>
</evidence>
<dbReference type="GO" id="GO:0032298">
    <property type="term" value="P:positive regulation of DNA-templated DNA replication initiation"/>
    <property type="evidence" value="ECO:0007669"/>
    <property type="project" value="TreeGrafter"/>
</dbReference>
<dbReference type="Gene3D" id="3.40.50.10110">
    <property type="entry name" value="DNA polymerase III subunit chi"/>
    <property type="match status" value="1"/>
</dbReference>
<dbReference type="AlphaFoldDB" id="A0A8I1GBB3"/>
<dbReference type="GO" id="GO:0003677">
    <property type="term" value="F:DNA binding"/>
    <property type="evidence" value="ECO:0007669"/>
    <property type="project" value="InterPro"/>
</dbReference>
<dbReference type="EMBL" id="JAEMUK010000020">
    <property type="protein sequence ID" value="MBJ7543933.1"/>
    <property type="molecule type" value="Genomic_DNA"/>
</dbReference>
<dbReference type="InterPro" id="IPR036768">
    <property type="entry name" value="PolIII_chi_sf"/>
</dbReference>
<dbReference type="SUPFAM" id="SSF102400">
    <property type="entry name" value="DNA polymerase III chi subunit"/>
    <property type="match status" value="1"/>
</dbReference>
<dbReference type="InterPro" id="IPR007459">
    <property type="entry name" value="DNA_pol3_chi"/>
</dbReference>